<feature type="domain" description="DUF58" evidence="1">
    <location>
        <begin position="46"/>
        <end position="238"/>
    </location>
</feature>
<reference evidence="2" key="1">
    <citation type="submission" date="2021-01" db="EMBL/GenBank/DDBJ databases">
        <title>Genome public.</title>
        <authorList>
            <person name="Liu C."/>
            <person name="Sun Q."/>
        </authorList>
    </citation>
    <scope>NUCLEOTIDE SEQUENCE</scope>
    <source>
        <strain evidence="2">YIM B02565</strain>
    </source>
</reference>
<accession>A0A937FEE1</accession>
<comment type="caution">
    <text evidence="2">The sequence shown here is derived from an EMBL/GenBank/DDBJ whole genome shotgun (WGS) entry which is preliminary data.</text>
</comment>
<gene>
    <name evidence="2" type="ORF">JK634_11725</name>
</gene>
<dbReference type="Proteomes" id="UP000623681">
    <property type="component" value="Unassembled WGS sequence"/>
</dbReference>
<dbReference type="PANTHER" id="PTHR33608">
    <property type="entry name" value="BLL2464 PROTEIN"/>
    <property type="match status" value="1"/>
</dbReference>
<dbReference type="Pfam" id="PF01882">
    <property type="entry name" value="DUF58"/>
    <property type="match status" value="1"/>
</dbReference>
<dbReference type="RefSeq" id="WP_202767835.1">
    <property type="nucleotide sequence ID" value="NZ_JAESWA010000022.1"/>
</dbReference>
<organism evidence="2 3">
    <name type="scientific">Clostridium paridis</name>
    <dbReference type="NCBI Taxonomy" id="2803863"/>
    <lineage>
        <taxon>Bacteria</taxon>
        <taxon>Bacillati</taxon>
        <taxon>Bacillota</taxon>
        <taxon>Clostridia</taxon>
        <taxon>Eubacteriales</taxon>
        <taxon>Clostridiaceae</taxon>
        <taxon>Clostridium</taxon>
    </lineage>
</organism>
<evidence type="ECO:0000313" key="3">
    <source>
        <dbReference type="Proteomes" id="UP000623681"/>
    </source>
</evidence>
<dbReference type="EMBL" id="JAESWA010000022">
    <property type="protein sequence ID" value="MBL4932480.1"/>
    <property type="molecule type" value="Genomic_DNA"/>
</dbReference>
<keyword evidence="3" id="KW-1185">Reference proteome</keyword>
<dbReference type="InterPro" id="IPR036465">
    <property type="entry name" value="vWFA_dom_sf"/>
</dbReference>
<dbReference type="AlphaFoldDB" id="A0A937FEE1"/>
<dbReference type="InterPro" id="IPR002881">
    <property type="entry name" value="DUF58"/>
</dbReference>
<sequence length="294" mass="34149">MRDDLFNEEFFKQLQNLKLILKTPISSGFTGGRRSREKGISVEFSDYREYSPGDDFRRVDWNAYGRFNRLYLKLFMEEKEAIFNIFVDTSKSMDYGVFNKGELALKLSVALSYMILNYNDRVKIHEISERINYGKVNASGKLGISKILNELKDIDFKGRSSLFDSIKRADIFGRGVSIIISDFYNMDTLKDALIYLRHKKQEVILIQILSKEELEPSIRGDLKLKNIEDIAENLDISIYGKALNLYKEKLKDFKEEVQRISKKYGAKYIFTSSENSLEKIIFKELAIKGVINRG</sequence>
<protein>
    <submittedName>
        <fullName evidence="2">DUF58 domain-containing protein</fullName>
    </submittedName>
</protein>
<evidence type="ECO:0000259" key="1">
    <source>
        <dbReference type="Pfam" id="PF01882"/>
    </source>
</evidence>
<dbReference type="SUPFAM" id="SSF53300">
    <property type="entry name" value="vWA-like"/>
    <property type="match status" value="1"/>
</dbReference>
<name>A0A937FEE1_9CLOT</name>
<evidence type="ECO:0000313" key="2">
    <source>
        <dbReference type="EMBL" id="MBL4932480.1"/>
    </source>
</evidence>
<dbReference type="PANTHER" id="PTHR33608:SF7">
    <property type="entry name" value="DUF58 DOMAIN-CONTAINING PROTEIN"/>
    <property type="match status" value="1"/>
</dbReference>
<proteinExistence type="predicted"/>